<proteinExistence type="predicted"/>
<dbReference type="Proteomes" id="UP001354989">
    <property type="component" value="Chromosome"/>
</dbReference>
<protein>
    <recommendedName>
        <fullName evidence="3">Transposase</fullName>
    </recommendedName>
</protein>
<reference evidence="1 2" key="1">
    <citation type="submission" date="2021-12" db="EMBL/GenBank/DDBJ databases">
        <title>Genome sequencing of bacteria with rrn-lacking chromosome and rrn-plasmid.</title>
        <authorList>
            <person name="Anda M."/>
            <person name="Iwasaki W."/>
        </authorList>
    </citation>
    <scope>NUCLEOTIDE SEQUENCE [LARGE SCALE GENOMIC DNA]</scope>
    <source>
        <strain evidence="1 2">NBRC 101262</strain>
    </source>
</reference>
<organism evidence="1 2">
    <name type="scientific">Persicobacter psychrovividus</name>
    <dbReference type="NCBI Taxonomy" id="387638"/>
    <lineage>
        <taxon>Bacteria</taxon>
        <taxon>Pseudomonadati</taxon>
        <taxon>Bacteroidota</taxon>
        <taxon>Cytophagia</taxon>
        <taxon>Cytophagales</taxon>
        <taxon>Persicobacteraceae</taxon>
        <taxon>Persicobacter</taxon>
    </lineage>
</organism>
<dbReference type="SUPFAM" id="SSF48295">
    <property type="entry name" value="TrpR-like"/>
    <property type="match status" value="1"/>
</dbReference>
<name>A0ABN6LEN8_9BACT</name>
<dbReference type="InterPro" id="IPR010921">
    <property type="entry name" value="Trp_repressor/repl_initiator"/>
</dbReference>
<dbReference type="InterPro" id="IPR002514">
    <property type="entry name" value="Transposase_8"/>
</dbReference>
<evidence type="ECO:0000313" key="1">
    <source>
        <dbReference type="EMBL" id="BDC99816.1"/>
    </source>
</evidence>
<evidence type="ECO:0008006" key="3">
    <source>
        <dbReference type="Google" id="ProtNLM"/>
    </source>
</evidence>
<accession>A0ABN6LEN8</accession>
<keyword evidence="2" id="KW-1185">Reference proteome</keyword>
<sequence length="67" mass="8018">MKKLEDIHLLNNWLDDNKKYSEEFRALCLKLIDEYDGNISHVAQVTHVSESSLKSWRRAWLEKKRTS</sequence>
<dbReference type="EMBL" id="AP025292">
    <property type="protein sequence ID" value="BDC99816.1"/>
    <property type="molecule type" value="Genomic_DNA"/>
</dbReference>
<dbReference type="Pfam" id="PF01527">
    <property type="entry name" value="HTH_Tnp_1"/>
    <property type="match status" value="1"/>
</dbReference>
<gene>
    <name evidence="1" type="ORF">PEPS_20970</name>
</gene>
<dbReference type="RefSeq" id="WP_421953289.1">
    <property type="nucleotide sequence ID" value="NZ_AP025292.1"/>
</dbReference>
<evidence type="ECO:0000313" key="2">
    <source>
        <dbReference type="Proteomes" id="UP001354989"/>
    </source>
</evidence>